<dbReference type="GO" id="GO:0005886">
    <property type="term" value="C:plasma membrane"/>
    <property type="evidence" value="ECO:0007669"/>
    <property type="project" value="UniProtKB-SubCell"/>
</dbReference>
<dbReference type="GO" id="GO:0098552">
    <property type="term" value="C:side of membrane"/>
    <property type="evidence" value="ECO:0007669"/>
    <property type="project" value="UniProtKB-KW"/>
</dbReference>
<evidence type="ECO:0000313" key="22">
    <source>
        <dbReference type="Proteomes" id="UP000006039"/>
    </source>
</evidence>
<evidence type="ECO:0000313" key="21">
    <source>
        <dbReference type="EnsemblFungi" id="EJT72903"/>
    </source>
</evidence>
<evidence type="ECO:0000256" key="12">
    <source>
        <dbReference type="ARBA" id="ARBA00023157"/>
    </source>
</evidence>
<dbReference type="InterPro" id="IPR008427">
    <property type="entry name" value="Extracellular_membr_CFEM_dom"/>
</dbReference>
<comment type="similarity">
    <text evidence="3">Belongs to the RBT5 family.</text>
</comment>
<organism evidence="20">
    <name type="scientific">Gaeumannomyces tritici (strain R3-111a-1)</name>
    <name type="common">Wheat and barley take-all root rot fungus</name>
    <name type="synonym">Gaeumannomyces graminis var. tritici</name>
    <dbReference type="NCBI Taxonomy" id="644352"/>
    <lineage>
        <taxon>Eukaryota</taxon>
        <taxon>Fungi</taxon>
        <taxon>Dikarya</taxon>
        <taxon>Ascomycota</taxon>
        <taxon>Pezizomycotina</taxon>
        <taxon>Sordariomycetes</taxon>
        <taxon>Sordariomycetidae</taxon>
        <taxon>Magnaporthales</taxon>
        <taxon>Magnaporthaceae</taxon>
        <taxon>Gaeumannomyces</taxon>
    </lineage>
</organism>
<dbReference type="HOGENOM" id="CLU_081622_0_0_1"/>
<dbReference type="AlphaFoldDB" id="J3P8C0"/>
<feature type="disulfide bond" evidence="15">
    <location>
        <begin position="41"/>
        <end position="48"/>
    </location>
</feature>
<feature type="transmembrane region" description="Helical" evidence="17">
    <location>
        <begin position="215"/>
        <end position="238"/>
    </location>
</feature>
<evidence type="ECO:0000256" key="17">
    <source>
        <dbReference type="SAM" id="Phobius"/>
    </source>
</evidence>
<dbReference type="PANTHER" id="PTHR37928">
    <property type="entry name" value="CFEM DOMAIN PROTEIN (AFU_ORTHOLOGUE AFUA_6G14090)"/>
    <property type="match status" value="1"/>
</dbReference>
<feature type="signal peptide" evidence="18">
    <location>
        <begin position="1"/>
        <end position="17"/>
    </location>
</feature>
<dbReference type="PANTHER" id="PTHR37928:SF1">
    <property type="entry name" value="CFEM DOMAIN PROTEIN (AFU_ORTHOLOGUE AFUA_6G14090)"/>
    <property type="match status" value="1"/>
</dbReference>
<feature type="region of interest" description="Disordered" evidence="16">
    <location>
        <begin position="98"/>
        <end position="208"/>
    </location>
</feature>
<dbReference type="EMBL" id="GL385399">
    <property type="protein sequence ID" value="EJT72903.1"/>
    <property type="molecule type" value="Genomic_DNA"/>
</dbReference>
<keyword evidence="14" id="KW-0449">Lipoprotein</keyword>
<keyword evidence="22" id="KW-1185">Reference proteome</keyword>
<comment type="subcellular location">
    <subcellularLocation>
        <location evidence="1">Cell membrane</location>
        <topology evidence="1">Lipid-anchor</topology>
        <topology evidence="1">GPI-anchor</topology>
    </subcellularLocation>
    <subcellularLocation>
        <location evidence="2">Secreted</location>
    </subcellularLocation>
</comment>
<protein>
    <recommendedName>
        <fullName evidence="19">CFEM domain-containing protein</fullName>
    </recommendedName>
</protein>
<keyword evidence="7" id="KW-0336">GPI-anchor</keyword>
<evidence type="ECO:0000256" key="13">
    <source>
        <dbReference type="ARBA" id="ARBA00023180"/>
    </source>
</evidence>
<sequence length="304" mass="29848">MRAVLVLVSLAAGYVAAQDFGTVAACGQQCFNGMKGKIPGCAADNQKCHCDVPDYRNGMRDCVTQSCPAADTPLVQSSLAAYVDSVCKAAAGAPATSAPATSAAPAPAASTSAPTAPPASAAPSTSAPAPASSAAPASSSPAPASSSTPSVTPATPVAPSGTSTSSSHSSTGSASSSASSSSTSSSPTSGAAAGAGAGAGNANQSKSDSLSSATVAGIAIGSSAIGIALIGVLVCVFLHKRNNRRAAAEGNDIHLNISQPMPGSGRTYAGDHHNEKYETNSSLDDFKSRRYEDMLPRQTPRTMV</sequence>
<dbReference type="PROSITE" id="PS52012">
    <property type="entry name" value="CFEM"/>
    <property type="match status" value="1"/>
</dbReference>
<evidence type="ECO:0000256" key="14">
    <source>
        <dbReference type="ARBA" id="ARBA00023288"/>
    </source>
</evidence>
<dbReference type="eggNOG" id="ENOG502S1H2">
    <property type="taxonomic scope" value="Eukaryota"/>
</dbReference>
<keyword evidence="17" id="KW-1133">Transmembrane helix</keyword>
<dbReference type="STRING" id="644352.J3P8C0"/>
<evidence type="ECO:0000256" key="4">
    <source>
        <dbReference type="ARBA" id="ARBA00022475"/>
    </source>
</evidence>
<evidence type="ECO:0000256" key="16">
    <source>
        <dbReference type="SAM" id="MobiDB-lite"/>
    </source>
</evidence>
<reference evidence="21" key="5">
    <citation type="submission" date="2018-04" db="UniProtKB">
        <authorList>
            <consortium name="EnsemblFungi"/>
        </authorList>
    </citation>
    <scope>IDENTIFICATION</scope>
    <source>
        <strain evidence="21">R3-111a-1</strain>
    </source>
</reference>
<evidence type="ECO:0000256" key="6">
    <source>
        <dbReference type="ARBA" id="ARBA00022617"/>
    </source>
</evidence>
<keyword evidence="4" id="KW-1003">Cell membrane</keyword>
<proteinExistence type="inferred from homology"/>
<keyword evidence="11 17" id="KW-0472">Membrane</keyword>
<evidence type="ECO:0000256" key="5">
    <source>
        <dbReference type="ARBA" id="ARBA00022525"/>
    </source>
</evidence>
<keyword evidence="10" id="KW-0408">Iron</keyword>
<keyword evidence="5" id="KW-0964">Secreted</keyword>
<dbReference type="Pfam" id="PF05730">
    <property type="entry name" value="CFEM"/>
    <property type="match status" value="1"/>
</dbReference>
<dbReference type="InterPro" id="IPR051735">
    <property type="entry name" value="CFEM_domain"/>
</dbReference>
<keyword evidence="9 18" id="KW-0732">Signal</keyword>
<dbReference type="SMART" id="SM00747">
    <property type="entry name" value="CFEM"/>
    <property type="match status" value="1"/>
</dbReference>
<reference evidence="21" key="4">
    <citation type="journal article" date="2015" name="G3 (Bethesda)">
        <title>Genome sequences of three phytopathogenic species of the Magnaporthaceae family of fungi.</title>
        <authorList>
            <person name="Okagaki L.H."/>
            <person name="Nunes C.C."/>
            <person name="Sailsbery J."/>
            <person name="Clay B."/>
            <person name="Brown D."/>
            <person name="John T."/>
            <person name="Oh Y."/>
            <person name="Young N."/>
            <person name="Fitzgerald M."/>
            <person name="Haas B.J."/>
            <person name="Zeng Q."/>
            <person name="Young S."/>
            <person name="Adiconis X."/>
            <person name="Fan L."/>
            <person name="Levin J.Z."/>
            <person name="Mitchell T.K."/>
            <person name="Okubara P.A."/>
            <person name="Farman M.L."/>
            <person name="Kohn L.M."/>
            <person name="Birren B."/>
            <person name="Ma L.-J."/>
            <person name="Dean R.A."/>
        </authorList>
    </citation>
    <scope>NUCLEOTIDE SEQUENCE</scope>
    <source>
        <strain evidence="21">R3-111a-1</strain>
    </source>
</reference>
<evidence type="ECO:0000259" key="19">
    <source>
        <dbReference type="PROSITE" id="PS52012"/>
    </source>
</evidence>
<evidence type="ECO:0000256" key="9">
    <source>
        <dbReference type="ARBA" id="ARBA00022729"/>
    </source>
</evidence>
<evidence type="ECO:0000256" key="2">
    <source>
        <dbReference type="ARBA" id="ARBA00004613"/>
    </source>
</evidence>
<evidence type="ECO:0000313" key="20">
    <source>
        <dbReference type="EMBL" id="EJT72903.1"/>
    </source>
</evidence>
<dbReference type="VEuPathDB" id="FungiDB:GGTG_09754"/>
<dbReference type="EnsemblFungi" id="EJT72903">
    <property type="protein sequence ID" value="EJT72903"/>
    <property type="gene ID" value="GGTG_09754"/>
</dbReference>
<accession>J3P8C0</accession>
<keyword evidence="6" id="KW-0349">Heme</keyword>
<evidence type="ECO:0000256" key="8">
    <source>
        <dbReference type="ARBA" id="ARBA00022723"/>
    </source>
</evidence>
<reference evidence="20" key="3">
    <citation type="submission" date="2010-09" db="EMBL/GenBank/DDBJ databases">
        <title>Annotation of Gaeumannomyces graminis var. tritici R3-111a-1.</title>
        <authorList>
            <consortium name="The Broad Institute Genome Sequencing Platform"/>
            <person name="Ma L.-J."/>
            <person name="Dead R."/>
            <person name="Young S.K."/>
            <person name="Zeng Q."/>
            <person name="Gargeya S."/>
            <person name="Fitzgerald M."/>
            <person name="Haas B."/>
            <person name="Abouelleil A."/>
            <person name="Alvarado L."/>
            <person name="Arachchi H.M."/>
            <person name="Berlin A."/>
            <person name="Brown A."/>
            <person name="Chapman S.B."/>
            <person name="Chen Z."/>
            <person name="Dunbar C."/>
            <person name="Freedman E."/>
            <person name="Gearin G."/>
            <person name="Gellesch M."/>
            <person name="Goldberg J."/>
            <person name="Griggs A."/>
            <person name="Gujja S."/>
            <person name="Heiman D."/>
            <person name="Howarth C."/>
            <person name="Larson L."/>
            <person name="Lui A."/>
            <person name="MacDonald P.J.P."/>
            <person name="Mehta T."/>
            <person name="Montmayeur A."/>
            <person name="Murphy C."/>
            <person name="Neiman D."/>
            <person name="Pearson M."/>
            <person name="Priest M."/>
            <person name="Roberts A."/>
            <person name="Saif S."/>
            <person name="Shea T."/>
            <person name="Shenoy N."/>
            <person name="Sisk P."/>
            <person name="Stolte C."/>
            <person name="Sykes S."/>
            <person name="Yandava C."/>
            <person name="Wortman J."/>
            <person name="Nusbaum C."/>
            <person name="Birren B."/>
        </authorList>
    </citation>
    <scope>NUCLEOTIDE SEQUENCE</scope>
    <source>
        <strain evidence="20">R3-111a-1</strain>
    </source>
</reference>
<evidence type="ECO:0000256" key="3">
    <source>
        <dbReference type="ARBA" id="ARBA00010031"/>
    </source>
</evidence>
<reference evidence="20" key="2">
    <citation type="submission" date="2010-07" db="EMBL/GenBank/DDBJ databases">
        <authorList>
            <consortium name="The Broad Institute Genome Sequencing Platform"/>
            <consortium name="Broad Institute Genome Sequencing Center for Infectious Disease"/>
            <person name="Ma L.-J."/>
            <person name="Dead R."/>
            <person name="Young S."/>
            <person name="Zeng Q."/>
            <person name="Koehrsen M."/>
            <person name="Alvarado L."/>
            <person name="Berlin A."/>
            <person name="Chapman S.B."/>
            <person name="Chen Z."/>
            <person name="Freedman E."/>
            <person name="Gellesch M."/>
            <person name="Goldberg J."/>
            <person name="Griggs A."/>
            <person name="Gujja S."/>
            <person name="Heilman E.R."/>
            <person name="Heiman D."/>
            <person name="Hepburn T."/>
            <person name="Howarth C."/>
            <person name="Jen D."/>
            <person name="Larson L."/>
            <person name="Mehta T."/>
            <person name="Neiman D."/>
            <person name="Pearson M."/>
            <person name="Roberts A."/>
            <person name="Saif S."/>
            <person name="Shea T."/>
            <person name="Shenoy N."/>
            <person name="Sisk P."/>
            <person name="Stolte C."/>
            <person name="Sykes S."/>
            <person name="Walk T."/>
            <person name="White J."/>
            <person name="Yandava C."/>
            <person name="Haas B."/>
            <person name="Nusbaum C."/>
            <person name="Birren B."/>
        </authorList>
    </citation>
    <scope>NUCLEOTIDE SEQUENCE</scope>
    <source>
        <strain evidence="20">R3-111a-1</strain>
    </source>
</reference>
<keyword evidence="8" id="KW-0479">Metal-binding</keyword>
<dbReference type="Proteomes" id="UP000006039">
    <property type="component" value="Unassembled WGS sequence"/>
</dbReference>
<dbReference type="GeneID" id="20350212"/>
<name>J3P8C0_GAET3</name>
<reference evidence="22" key="1">
    <citation type="submission" date="2010-07" db="EMBL/GenBank/DDBJ databases">
        <title>The genome sequence of Gaeumannomyces graminis var. tritici strain R3-111a-1.</title>
        <authorList>
            <consortium name="The Broad Institute Genome Sequencing Platform"/>
            <person name="Ma L.-J."/>
            <person name="Dead R."/>
            <person name="Young S."/>
            <person name="Zeng Q."/>
            <person name="Koehrsen M."/>
            <person name="Alvarado L."/>
            <person name="Berlin A."/>
            <person name="Chapman S.B."/>
            <person name="Chen Z."/>
            <person name="Freedman E."/>
            <person name="Gellesch M."/>
            <person name="Goldberg J."/>
            <person name="Griggs A."/>
            <person name="Gujja S."/>
            <person name="Heilman E.R."/>
            <person name="Heiman D."/>
            <person name="Hepburn T."/>
            <person name="Howarth C."/>
            <person name="Jen D."/>
            <person name="Larson L."/>
            <person name="Mehta T."/>
            <person name="Neiman D."/>
            <person name="Pearson M."/>
            <person name="Roberts A."/>
            <person name="Saif S."/>
            <person name="Shea T."/>
            <person name="Shenoy N."/>
            <person name="Sisk P."/>
            <person name="Stolte C."/>
            <person name="Sykes S."/>
            <person name="Walk T."/>
            <person name="White J."/>
            <person name="Yandava C."/>
            <person name="Haas B."/>
            <person name="Nusbaum C."/>
            <person name="Birren B."/>
        </authorList>
    </citation>
    <scope>NUCLEOTIDE SEQUENCE [LARGE SCALE GENOMIC DNA]</scope>
    <source>
        <strain evidence="22">R3-111a-1</strain>
    </source>
</reference>
<feature type="chain" id="PRO_5015095074" description="CFEM domain-containing protein" evidence="18">
    <location>
        <begin position="18"/>
        <end position="304"/>
    </location>
</feature>
<evidence type="ECO:0000256" key="10">
    <source>
        <dbReference type="ARBA" id="ARBA00023004"/>
    </source>
</evidence>
<feature type="compositionally biased region" description="Low complexity" evidence="16">
    <location>
        <begin position="98"/>
        <end position="192"/>
    </location>
</feature>
<evidence type="ECO:0000256" key="1">
    <source>
        <dbReference type="ARBA" id="ARBA00004609"/>
    </source>
</evidence>
<keyword evidence="12 15" id="KW-1015">Disulfide bond</keyword>
<dbReference type="RefSeq" id="XP_009225877.1">
    <property type="nucleotide sequence ID" value="XM_009227613.1"/>
</dbReference>
<keyword evidence="13" id="KW-0325">Glycoprotein</keyword>
<dbReference type="GO" id="GO:0005576">
    <property type="term" value="C:extracellular region"/>
    <property type="evidence" value="ECO:0007669"/>
    <property type="project" value="UniProtKB-SubCell"/>
</dbReference>
<dbReference type="GO" id="GO:0046872">
    <property type="term" value="F:metal ion binding"/>
    <property type="evidence" value="ECO:0007669"/>
    <property type="project" value="UniProtKB-KW"/>
</dbReference>
<evidence type="ECO:0000256" key="11">
    <source>
        <dbReference type="ARBA" id="ARBA00023136"/>
    </source>
</evidence>
<dbReference type="OrthoDB" id="2019572at2759"/>
<evidence type="ECO:0000256" key="15">
    <source>
        <dbReference type="PROSITE-ProRule" id="PRU01356"/>
    </source>
</evidence>
<keyword evidence="17" id="KW-0812">Transmembrane</keyword>
<evidence type="ECO:0000256" key="18">
    <source>
        <dbReference type="SAM" id="SignalP"/>
    </source>
</evidence>
<gene>
    <name evidence="21" type="primary">20350212</name>
    <name evidence="20" type="ORF">GGTG_09754</name>
</gene>
<evidence type="ECO:0000256" key="7">
    <source>
        <dbReference type="ARBA" id="ARBA00022622"/>
    </source>
</evidence>
<comment type="caution">
    <text evidence="15">Lacks conserved residue(s) required for the propagation of feature annotation.</text>
</comment>
<feature type="domain" description="CFEM" evidence="19">
    <location>
        <begin position="1"/>
        <end position="113"/>
    </location>
</feature>